<organism evidence="2 3">
    <name type="scientific">Actinobacillus indolicus</name>
    <dbReference type="NCBI Taxonomy" id="51049"/>
    <lineage>
        <taxon>Bacteria</taxon>
        <taxon>Pseudomonadati</taxon>
        <taxon>Pseudomonadota</taxon>
        <taxon>Gammaproteobacteria</taxon>
        <taxon>Pasteurellales</taxon>
        <taxon>Pasteurellaceae</taxon>
        <taxon>Actinobacillus</taxon>
    </lineage>
</organism>
<dbReference type="Pfam" id="PF01755">
    <property type="entry name" value="Glyco_transf_25"/>
    <property type="match status" value="1"/>
</dbReference>
<sequence>MKNENYFPHIFVISLKHSPRRDVIRKHLNSLGLHFEFFDAIYGKDLSEEQLSKIDYNFYPKNYGARSPLTLGEIGCAISHIKLYEHIINNNIPEAIIFEDDIFLHLYFKKILIDALNKTPKNKEILFLYHGKGKIFPFPKNLIERYKLAKYIKPSKSSKRCIIGAAAYLITYNGAKKLLEHAYPIRMPADFLTGLIQITRINAYGVEPSCVFTGAESEIDSQGERDNK</sequence>
<reference evidence="2 3" key="1">
    <citation type="submission" date="2019-03" db="EMBL/GenBank/DDBJ databases">
        <authorList>
            <person name="Che Y."/>
            <person name="Zhou L."/>
        </authorList>
    </citation>
    <scope>NUCLEOTIDE SEQUENCE [LARGE SCALE GENOMIC DNA]</scope>
    <source>
        <strain evidence="2 3">AIFJ1607</strain>
    </source>
</reference>
<dbReference type="AlphaFoldDB" id="A0A4P7CIK8"/>
<dbReference type="RefSeq" id="WP_162856061.1">
    <property type="nucleotide sequence ID" value="NZ_CP038145.1"/>
</dbReference>
<name>A0A4P7CIK8_9PAST</name>
<dbReference type="EMBL" id="CP038145">
    <property type="protein sequence ID" value="QBQ63107.1"/>
    <property type="molecule type" value="Genomic_DNA"/>
</dbReference>
<dbReference type="KEGG" id="aio:EXH44_02095"/>
<dbReference type="GO" id="GO:0016740">
    <property type="term" value="F:transferase activity"/>
    <property type="evidence" value="ECO:0007669"/>
    <property type="project" value="UniProtKB-KW"/>
</dbReference>
<evidence type="ECO:0000313" key="2">
    <source>
        <dbReference type="EMBL" id="QBQ63107.1"/>
    </source>
</evidence>
<protein>
    <submittedName>
        <fullName evidence="2">Glycosyltransferase family 25 protein</fullName>
    </submittedName>
</protein>
<feature type="domain" description="Glycosyl transferase family 25" evidence="1">
    <location>
        <begin position="8"/>
        <end position="193"/>
    </location>
</feature>
<dbReference type="Proteomes" id="UP000294444">
    <property type="component" value="Chromosome"/>
</dbReference>
<evidence type="ECO:0000313" key="3">
    <source>
        <dbReference type="Proteomes" id="UP000294444"/>
    </source>
</evidence>
<keyword evidence="2" id="KW-0808">Transferase</keyword>
<gene>
    <name evidence="2" type="ORF">EXH44_02095</name>
</gene>
<evidence type="ECO:0000259" key="1">
    <source>
        <dbReference type="Pfam" id="PF01755"/>
    </source>
</evidence>
<accession>A0A4P7CIK8</accession>
<dbReference type="InterPro" id="IPR002654">
    <property type="entry name" value="Glyco_trans_25"/>
</dbReference>
<keyword evidence="3" id="KW-1185">Reference proteome</keyword>
<dbReference type="CDD" id="cd06532">
    <property type="entry name" value="Glyco_transf_25"/>
    <property type="match status" value="1"/>
</dbReference>
<proteinExistence type="predicted"/>